<gene>
    <name evidence="1" type="ORF">MJO28_011494</name>
</gene>
<evidence type="ECO:0000313" key="1">
    <source>
        <dbReference type="EMBL" id="KAI7943966.1"/>
    </source>
</evidence>
<keyword evidence="2" id="KW-1185">Reference proteome</keyword>
<comment type="caution">
    <text evidence="1">The sequence shown here is derived from an EMBL/GenBank/DDBJ whole genome shotgun (WGS) entry which is preliminary data.</text>
</comment>
<name>A0ACC0E3J8_9BASI</name>
<reference evidence="1 2" key="3">
    <citation type="journal article" date="2022" name="Microbiol. Spectr.">
        <title>Folding features and dynamics of 3D genome architecture in plant fungal pathogens.</title>
        <authorList>
            <person name="Xia C."/>
        </authorList>
    </citation>
    <scope>NUCLEOTIDE SEQUENCE [LARGE SCALE GENOMIC DNA]</scope>
    <source>
        <strain evidence="1 2">93-210</strain>
    </source>
</reference>
<accession>A0ACC0E3J8</accession>
<sequence length="1398" mass="158899">MGEQVYASENSYGFIDQITFDVTPEENQNLINHYLTLVKQQRANNPPPPPFVDPLTSNERLDRITKNVLADREAELDHRIFFNQSLRDYRSDKRMQTITRRDLLFKFMVHVTNELIKDPRPTVHSKDFDAVTFKKRFEALEKALNNDRLNSPQEKKNAAVFNARFEEYKAALIQAQEVEVQATQKGDKTIIPTSKILKLETRREPLDLTIPQVTGNVHLDKHLAQTPITEKPVDKKNKATKKKILPLDSSIGDLSISSFTTEPFFEDLEPTLKRITPKRALPVISDSESEAGISIDHPSSPILERIASKPELSILSDSEDELDEGPIIPTLNPSTLIQNDEPSKLDEPIKVLKTPKGTTKHPGSLGIIREPLLSDESRASSEMESESEDEIPEAEIIWILIKKQVKIHARYLKATSNDDKKTILDQAQQNQLVLQKLIPNKEIESYVNGWNPWIEKKKVFPAPPKNKKRPKSDKRNHPRQSGSNRPDRTHSNYHQDQTRSNNSRNQNRASTSRNQSRSNNNNPPQAHSNNRENNKRHREESEDLEDASKALSSLSTINHNLTTLEANHDVNTSKLLRVVEKCYVKSAKTLSEISDQLSDPLPVQMGPLEKSLVYHLKKEIDKVSNLVKDIHGTSNPEGIESLTTQIKYLRDTVYNLQNKQKELVNSLPKQSNESISDIFASLRIEIKSLTDIASVLSQKPTPDISADIMEKLEQSEASILSNVKQDLITEVRIYVQKEVETLTTTVTTSFEGIMSQLRNMEQNSNDKFNHLQRDIVEIKKEIISVDNRVAKAESNRLTSPLSHSSPTPFKTVVETENKNSPSKDLPPHQTQSVKEDDDRGPRLTEKEVGKLLPPLSEWVSFSGEGEYDYIEFIQYCDLILETYWAKEDIVVVRLPRLFRGVAKVWWKTKSAAMGKASWQTWKDLMKAQFNTSTWRSKMKEAFRKEKLDPSVHVISTWCVAQHRRLECISPGLSLKEINEEILERCPGTLANSVNCRLPDLNVDLTVLINTMEDIVTKVNRDRKPFKENSYKRTGAPENPLHDNKKETPPPRRTPASGECFNCGEKGHRRQDCPKPQKRIMEVDGELQPEDPAESDSEPSSDLELMPTTPDENYRYEVIHADIGDDICINSIQGESSLPQQWDPNMKVGHISDAKLLVTKPEKGRSYTLGKTSYTSVIFEGQMIKTLLDIGAFCSCTSSSFLEECYPEWQSHLLPVPRAKFSSCNSAMKALGIVSMPLIFPHSKGSLRLIIELVVMEDALCDYLILGNDAFCMYGIDIFQSRDRFYTIGGDWKRKFQICHIKTTTTEEVTTNNVELLHEITSFESEYLSQASLSHLLTDQQKKDILQVCFESKEAFCTTEEPIGNITGHDMKLELTVSSPYPPILRRPRTLLAPSLEKP</sequence>
<evidence type="ECO:0000313" key="2">
    <source>
        <dbReference type="Proteomes" id="UP001060170"/>
    </source>
</evidence>
<protein>
    <submittedName>
        <fullName evidence="1">Uncharacterized protein</fullName>
    </submittedName>
</protein>
<reference evidence="2" key="2">
    <citation type="journal article" date="2018" name="Mol. Plant Microbe Interact.">
        <title>Genome sequence resources for the wheat stripe rust pathogen (Puccinia striiformis f. sp. tritici) and the barley stripe rust pathogen (Puccinia striiformis f. sp. hordei).</title>
        <authorList>
            <person name="Xia C."/>
            <person name="Wang M."/>
            <person name="Yin C."/>
            <person name="Cornejo O.E."/>
            <person name="Hulbert S.H."/>
            <person name="Chen X."/>
        </authorList>
    </citation>
    <scope>NUCLEOTIDE SEQUENCE [LARGE SCALE GENOMIC DNA]</scope>
    <source>
        <strain evidence="2">93-210</strain>
    </source>
</reference>
<organism evidence="1 2">
    <name type="scientific">Puccinia striiformis f. sp. tritici</name>
    <dbReference type="NCBI Taxonomy" id="168172"/>
    <lineage>
        <taxon>Eukaryota</taxon>
        <taxon>Fungi</taxon>
        <taxon>Dikarya</taxon>
        <taxon>Basidiomycota</taxon>
        <taxon>Pucciniomycotina</taxon>
        <taxon>Pucciniomycetes</taxon>
        <taxon>Pucciniales</taxon>
        <taxon>Pucciniaceae</taxon>
        <taxon>Puccinia</taxon>
    </lineage>
</organism>
<dbReference type="EMBL" id="CM045875">
    <property type="protein sequence ID" value="KAI7943966.1"/>
    <property type="molecule type" value="Genomic_DNA"/>
</dbReference>
<reference evidence="2" key="1">
    <citation type="journal article" date="2018" name="BMC Genomics">
        <title>Genomic insights into host adaptation between the wheat stripe rust pathogen (Puccinia striiformis f. sp. tritici) and the barley stripe rust pathogen (Puccinia striiformis f. sp. hordei).</title>
        <authorList>
            <person name="Xia C."/>
            <person name="Wang M."/>
            <person name="Yin C."/>
            <person name="Cornejo O.E."/>
            <person name="Hulbert S.H."/>
            <person name="Chen X."/>
        </authorList>
    </citation>
    <scope>NUCLEOTIDE SEQUENCE [LARGE SCALE GENOMIC DNA]</scope>
    <source>
        <strain evidence="2">93-210</strain>
    </source>
</reference>
<proteinExistence type="predicted"/>
<dbReference type="Proteomes" id="UP001060170">
    <property type="component" value="Chromosome 11"/>
</dbReference>